<protein>
    <submittedName>
        <fullName evidence="4">PEP-CTERM sorting domain-containing protein</fullName>
    </submittedName>
</protein>
<keyword evidence="1" id="KW-0812">Transmembrane</keyword>
<reference evidence="4 5" key="1">
    <citation type="submission" date="2024-06" db="EMBL/GenBank/DDBJ databases">
        <title>Novosphingobium rhizovicinus M1R2S20.</title>
        <authorList>
            <person name="Sun J.-Q."/>
        </authorList>
    </citation>
    <scope>NUCLEOTIDE SEQUENCE [LARGE SCALE GENOMIC DNA]</scope>
    <source>
        <strain evidence="4 5">M1R2S20</strain>
    </source>
</reference>
<organism evidence="4 5">
    <name type="scientific">Novosphingobium rhizovicinum</name>
    <dbReference type="NCBI Taxonomy" id="3228928"/>
    <lineage>
        <taxon>Bacteria</taxon>
        <taxon>Pseudomonadati</taxon>
        <taxon>Pseudomonadota</taxon>
        <taxon>Alphaproteobacteria</taxon>
        <taxon>Sphingomonadales</taxon>
        <taxon>Sphingomonadaceae</taxon>
        <taxon>Novosphingobium</taxon>
    </lineage>
</organism>
<keyword evidence="5" id="KW-1185">Reference proteome</keyword>
<dbReference type="EMBL" id="JBFNXR010000014">
    <property type="protein sequence ID" value="MEW9853797.1"/>
    <property type="molecule type" value="Genomic_DNA"/>
</dbReference>
<feature type="transmembrane region" description="Helical" evidence="1">
    <location>
        <begin position="179"/>
        <end position="196"/>
    </location>
</feature>
<keyword evidence="2" id="KW-0732">Signal</keyword>
<dbReference type="RefSeq" id="WP_367768106.1">
    <property type="nucleotide sequence ID" value="NZ_JBFNXR010000014.1"/>
</dbReference>
<evidence type="ECO:0000313" key="4">
    <source>
        <dbReference type="EMBL" id="MEW9853797.1"/>
    </source>
</evidence>
<feature type="chain" id="PRO_5045139541" evidence="2">
    <location>
        <begin position="26"/>
        <end position="211"/>
    </location>
</feature>
<evidence type="ECO:0000259" key="3">
    <source>
        <dbReference type="Pfam" id="PF07589"/>
    </source>
</evidence>
<name>A0ABV3R7I5_9SPHN</name>
<accession>A0ABV3R7I5</accession>
<dbReference type="Pfam" id="PF07589">
    <property type="entry name" value="PEP-CTERM"/>
    <property type="match status" value="1"/>
</dbReference>
<dbReference type="InterPro" id="IPR013424">
    <property type="entry name" value="Ice-binding_C"/>
</dbReference>
<dbReference type="Proteomes" id="UP001556118">
    <property type="component" value="Unassembled WGS sequence"/>
</dbReference>
<feature type="signal peptide" evidence="2">
    <location>
        <begin position="1"/>
        <end position="25"/>
    </location>
</feature>
<gene>
    <name evidence="4" type="ORF">ABUH87_01155</name>
</gene>
<evidence type="ECO:0000313" key="5">
    <source>
        <dbReference type="Proteomes" id="UP001556118"/>
    </source>
</evidence>
<evidence type="ECO:0000256" key="2">
    <source>
        <dbReference type="SAM" id="SignalP"/>
    </source>
</evidence>
<comment type="caution">
    <text evidence="4">The sequence shown here is derived from an EMBL/GenBank/DDBJ whole genome shotgun (WGS) entry which is preliminary data.</text>
</comment>
<keyword evidence="1" id="KW-0472">Membrane</keyword>
<evidence type="ECO:0000256" key="1">
    <source>
        <dbReference type="SAM" id="Phobius"/>
    </source>
</evidence>
<proteinExistence type="predicted"/>
<feature type="domain" description="Ice-binding protein C-terminal" evidence="3">
    <location>
        <begin position="175"/>
        <end position="198"/>
    </location>
</feature>
<sequence length="211" mass="21555">MKKSAFSVFAVAMFSILSLSQPSAAAVTVIDGACRSVSAATGCLFAGNINTSAEGANSYLSAQDAYNLYNDTQLSAAPDIFLAPIIASDALNFADFGSITGGDTTGGTWTLNGFLANYIGVKAGSSFALYALPAPSSSGSWTTSDLPGIKNGRNAGKPQALSHIAFFGSATPVSAVPEASTWAMMIMGIGLLGFAARRGKPNATMARRLSM</sequence>
<keyword evidence="1" id="KW-1133">Transmembrane helix</keyword>